<proteinExistence type="inferred from homology"/>
<dbReference type="SUPFAM" id="SSF51735">
    <property type="entry name" value="NAD(P)-binding Rossmann-fold domains"/>
    <property type="match status" value="1"/>
</dbReference>
<keyword evidence="3" id="KW-0812">Transmembrane</keyword>
<evidence type="ECO:0000256" key="4">
    <source>
        <dbReference type="ARBA" id="ARBA00022857"/>
    </source>
</evidence>
<evidence type="ECO:0000256" key="8">
    <source>
        <dbReference type="ARBA" id="ARBA00023136"/>
    </source>
</evidence>
<dbReference type="CDD" id="cd05339">
    <property type="entry name" value="17beta-HSDXI-like_SDR_c"/>
    <property type="match status" value="1"/>
</dbReference>
<dbReference type="Pfam" id="PF00106">
    <property type="entry name" value="adh_short"/>
    <property type="match status" value="1"/>
</dbReference>
<evidence type="ECO:0000256" key="2">
    <source>
        <dbReference type="ARBA" id="ARBA00006484"/>
    </source>
</evidence>
<dbReference type="FunFam" id="3.40.50.720:FF:000131">
    <property type="entry name" value="Short-chain dehydrogenase/reductase 3"/>
    <property type="match status" value="1"/>
</dbReference>
<protein>
    <recommendedName>
        <fullName evidence="10">Short-chain dehydrogenase/reductase 3</fullName>
    </recommendedName>
    <alternativeName>
        <fullName evidence="11">Retinal short-chain dehydrogenase/reductase 1</fullName>
    </alternativeName>
</protein>
<name>A0A9Q0AR71_9PEZI</name>
<dbReference type="Gene3D" id="3.40.50.720">
    <property type="entry name" value="NAD(P)-binding Rossmann-like Domain"/>
    <property type="match status" value="1"/>
</dbReference>
<dbReference type="PANTHER" id="PTHR24322">
    <property type="entry name" value="PKSB"/>
    <property type="match status" value="1"/>
</dbReference>
<organism evidence="13 14">
    <name type="scientific">Neoarthrinium moseri</name>
    <dbReference type="NCBI Taxonomy" id="1658444"/>
    <lineage>
        <taxon>Eukaryota</taxon>
        <taxon>Fungi</taxon>
        <taxon>Dikarya</taxon>
        <taxon>Ascomycota</taxon>
        <taxon>Pezizomycotina</taxon>
        <taxon>Sordariomycetes</taxon>
        <taxon>Xylariomycetidae</taxon>
        <taxon>Amphisphaeriales</taxon>
        <taxon>Apiosporaceae</taxon>
        <taxon>Neoarthrinium</taxon>
    </lineage>
</organism>
<dbReference type="PANTHER" id="PTHR24322:SF736">
    <property type="entry name" value="RETINOL DEHYDROGENASE 10"/>
    <property type="match status" value="1"/>
</dbReference>
<sequence length="376" mass="41515">MPFHKGWLPREGFTSDPVLSLIGKTAFNPALLLPVLLLAKFTKKGEDMSILHSLAFSRVKTLFYIGLAKWLSAYYSEGVVNNWTKDKYDWPNEIAVVTGGAGGIGGHVVQLLAERGVKVVVLDIQDLTYEAGPNVHYYKCDLTNTSDVKKVAAKVRAEVGDPTILVNNAGIARGKTILETTEKDLKFTFDVNTFAHFYTVREFLPAMIKRDHGMVVTVASFAAWLTVPNMVDYGASKAAAASFHEGLSAELKTRYRAPRVRTVVVNQGYTKTALFTGYHNDSPFLVPALQPESVAEAIVRQILTGKSGQVITPAFGSTLQSLRALPHWYGYSLRAKGENIMTNFRGRQVVKDLDTHYEGRDKESVEESAVLVPEEK</sequence>
<comment type="caution">
    <text evidence="13">The sequence shown here is derived from an EMBL/GenBank/DDBJ whole genome shotgun (WGS) entry which is preliminary data.</text>
</comment>
<dbReference type="Proteomes" id="UP000829685">
    <property type="component" value="Unassembled WGS sequence"/>
</dbReference>
<evidence type="ECO:0000313" key="13">
    <source>
        <dbReference type="EMBL" id="KAI1874570.1"/>
    </source>
</evidence>
<dbReference type="InterPro" id="IPR036291">
    <property type="entry name" value="NAD(P)-bd_dom_sf"/>
</dbReference>
<dbReference type="PRINTS" id="PR00081">
    <property type="entry name" value="GDHRDH"/>
</dbReference>
<evidence type="ECO:0000256" key="5">
    <source>
        <dbReference type="ARBA" id="ARBA00022989"/>
    </source>
</evidence>
<evidence type="ECO:0000256" key="11">
    <source>
        <dbReference type="ARBA" id="ARBA00082544"/>
    </source>
</evidence>
<evidence type="ECO:0000256" key="7">
    <source>
        <dbReference type="ARBA" id="ARBA00023098"/>
    </source>
</evidence>
<reference evidence="13" key="1">
    <citation type="submission" date="2021-03" db="EMBL/GenBank/DDBJ databases">
        <title>Revisited historic fungal species revealed as producer of novel bioactive compounds through whole genome sequencing and comparative genomics.</title>
        <authorList>
            <person name="Vignolle G.A."/>
            <person name="Hochenegger N."/>
            <person name="Mach R.L."/>
            <person name="Mach-Aigner A.R."/>
            <person name="Javad Rahimi M."/>
            <person name="Salim K.A."/>
            <person name="Chan C.M."/>
            <person name="Lim L.B.L."/>
            <person name="Cai F."/>
            <person name="Druzhinina I.S."/>
            <person name="U'Ren J.M."/>
            <person name="Derntl C."/>
        </authorList>
    </citation>
    <scope>NUCLEOTIDE SEQUENCE</scope>
    <source>
        <strain evidence="13">TUCIM 5799</strain>
    </source>
</reference>
<dbReference type="AlphaFoldDB" id="A0A9Q0AR71"/>
<dbReference type="InterPro" id="IPR020904">
    <property type="entry name" value="Sc_DH/Rdtase_CS"/>
</dbReference>
<evidence type="ECO:0000256" key="3">
    <source>
        <dbReference type="ARBA" id="ARBA00022692"/>
    </source>
</evidence>
<comment type="subcellular location">
    <subcellularLocation>
        <location evidence="1">Membrane</location>
        <topology evidence="1">Multi-pass membrane protein</topology>
    </subcellularLocation>
</comment>
<keyword evidence="8" id="KW-0472">Membrane</keyword>
<dbReference type="GO" id="GO:0016020">
    <property type="term" value="C:membrane"/>
    <property type="evidence" value="ECO:0007669"/>
    <property type="project" value="UniProtKB-SubCell"/>
</dbReference>
<dbReference type="OrthoDB" id="10253736at2759"/>
<gene>
    <name evidence="13" type="ORF">JX265_004778</name>
</gene>
<keyword evidence="7" id="KW-0443">Lipid metabolism</keyword>
<evidence type="ECO:0000256" key="1">
    <source>
        <dbReference type="ARBA" id="ARBA00004141"/>
    </source>
</evidence>
<keyword evidence="4" id="KW-0521">NADP</keyword>
<dbReference type="InterPro" id="IPR002347">
    <property type="entry name" value="SDR_fam"/>
</dbReference>
<evidence type="ECO:0000256" key="10">
    <source>
        <dbReference type="ARBA" id="ARBA00068717"/>
    </source>
</evidence>
<dbReference type="GO" id="GO:0052650">
    <property type="term" value="F:all-trans-retinol dehydrogenase (NADP+) activity"/>
    <property type="evidence" value="ECO:0007669"/>
    <property type="project" value="UniProtKB-ARBA"/>
</dbReference>
<dbReference type="PROSITE" id="PS00061">
    <property type="entry name" value="ADH_SHORT"/>
    <property type="match status" value="1"/>
</dbReference>
<evidence type="ECO:0000256" key="12">
    <source>
        <dbReference type="RuleBase" id="RU000363"/>
    </source>
</evidence>
<comment type="function">
    <text evidence="9">Catalyzes the reduction of all-trans-retinal to all-trans-retinol in the presence of NADPH.</text>
</comment>
<dbReference type="PRINTS" id="PR00080">
    <property type="entry name" value="SDRFAMILY"/>
</dbReference>
<evidence type="ECO:0000256" key="9">
    <source>
        <dbReference type="ARBA" id="ARBA00059620"/>
    </source>
</evidence>
<dbReference type="EMBL" id="JAFIMR010000009">
    <property type="protein sequence ID" value="KAI1874570.1"/>
    <property type="molecule type" value="Genomic_DNA"/>
</dbReference>
<evidence type="ECO:0000313" key="14">
    <source>
        <dbReference type="Proteomes" id="UP000829685"/>
    </source>
</evidence>
<keyword evidence="6" id="KW-0560">Oxidoreductase</keyword>
<comment type="similarity">
    <text evidence="2 12">Belongs to the short-chain dehydrogenases/reductases (SDR) family.</text>
</comment>
<accession>A0A9Q0AR71</accession>
<keyword evidence="5" id="KW-1133">Transmembrane helix</keyword>
<evidence type="ECO:0000256" key="6">
    <source>
        <dbReference type="ARBA" id="ARBA00023002"/>
    </source>
</evidence>
<keyword evidence="14" id="KW-1185">Reference proteome</keyword>